<comment type="caution">
    <text evidence="1">The sequence shown here is derived from an EMBL/GenBank/DDBJ whole genome shotgun (WGS) entry which is preliminary data.</text>
</comment>
<organism evidence="1 2">
    <name type="scientific">Dendrolimus kikuchii</name>
    <dbReference type="NCBI Taxonomy" id="765133"/>
    <lineage>
        <taxon>Eukaryota</taxon>
        <taxon>Metazoa</taxon>
        <taxon>Ecdysozoa</taxon>
        <taxon>Arthropoda</taxon>
        <taxon>Hexapoda</taxon>
        <taxon>Insecta</taxon>
        <taxon>Pterygota</taxon>
        <taxon>Neoptera</taxon>
        <taxon>Endopterygota</taxon>
        <taxon>Lepidoptera</taxon>
        <taxon>Glossata</taxon>
        <taxon>Ditrysia</taxon>
        <taxon>Bombycoidea</taxon>
        <taxon>Lasiocampidae</taxon>
        <taxon>Dendrolimus</taxon>
    </lineage>
</organism>
<protein>
    <submittedName>
        <fullName evidence="1">Uncharacterized protein</fullName>
    </submittedName>
</protein>
<keyword evidence="2" id="KW-1185">Reference proteome</keyword>
<name>A0ACC1CZR0_9NEOP</name>
<accession>A0ACC1CZR0</accession>
<reference evidence="1 2" key="1">
    <citation type="journal article" date="2021" name="Front. Genet.">
        <title>Chromosome-Level Genome Assembly Reveals Significant Gene Expansion in the Toll and IMD Signaling Pathways of Dendrolimus kikuchii.</title>
        <authorList>
            <person name="Zhou J."/>
            <person name="Wu P."/>
            <person name="Xiong Z."/>
            <person name="Liu N."/>
            <person name="Zhao N."/>
            <person name="Ji M."/>
            <person name="Qiu Y."/>
            <person name="Yang B."/>
        </authorList>
    </citation>
    <scope>NUCLEOTIDE SEQUENCE [LARGE SCALE GENOMIC DNA]</scope>
    <source>
        <strain evidence="1">Ann1</strain>
    </source>
</reference>
<evidence type="ECO:0000313" key="2">
    <source>
        <dbReference type="Proteomes" id="UP000824533"/>
    </source>
</evidence>
<dbReference type="Proteomes" id="UP000824533">
    <property type="component" value="Linkage Group LG13"/>
</dbReference>
<gene>
    <name evidence="1" type="ORF">K1T71_007951</name>
</gene>
<proteinExistence type="predicted"/>
<dbReference type="EMBL" id="CM034399">
    <property type="protein sequence ID" value="KAJ0176772.1"/>
    <property type="molecule type" value="Genomic_DNA"/>
</dbReference>
<sequence length="278" mass="32025">MDEENITLRKKKRSISLNDLSNDSSLFETTMMSLPNTSLNQSQIIIDLNERIRILIDDKNELNTNLLSAHQEIDNLNMENLKLRDDIEKYIKKIDMYNKMNNTTLTPISGRKKILVRSKFLSTPLKSPITSEQGNSKVCKKNGQSPTTFQHTHDENPATPKSDCNMKSYEKEAINKLPREKCLSYCNTVLHSDTTSHLKRRIIIIADDQGRNMQKMLQRIVGEEYTVKCFWKPGANLQEVLQAERFEISTLNSDEFVIVLGAIPQITYNMLSMPNRKQ</sequence>
<evidence type="ECO:0000313" key="1">
    <source>
        <dbReference type="EMBL" id="KAJ0176772.1"/>
    </source>
</evidence>